<dbReference type="AlphaFoldDB" id="A0A0A2K406"/>
<protein>
    <submittedName>
        <fullName evidence="2">Uncharacterized protein</fullName>
    </submittedName>
</protein>
<dbReference type="EMBL" id="JQFZ01000029">
    <property type="protein sequence ID" value="KGO61643.1"/>
    <property type="molecule type" value="Genomic_DNA"/>
</dbReference>
<keyword evidence="3" id="KW-1185">Reference proteome</keyword>
<keyword evidence="1" id="KW-1133">Transmembrane helix</keyword>
<feature type="transmembrane region" description="Helical" evidence="1">
    <location>
        <begin position="6"/>
        <end position="27"/>
    </location>
</feature>
<comment type="caution">
    <text evidence="2">The sequence shown here is derived from an EMBL/GenBank/DDBJ whole genome shotgun (WGS) entry which is preliminary data.</text>
</comment>
<accession>A0A0A2K406</accession>
<evidence type="ECO:0000313" key="3">
    <source>
        <dbReference type="Proteomes" id="UP000030143"/>
    </source>
</evidence>
<evidence type="ECO:0000313" key="2">
    <source>
        <dbReference type="EMBL" id="KGO61643.1"/>
    </source>
</evidence>
<dbReference type="RefSeq" id="XP_016602341.1">
    <property type="nucleotide sequence ID" value="XM_016738824.1"/>
</dbReference>
<dbReference type="Proteomes" id="UP000030143">
    <property type="component" value="Unassembled WGS sequence"/>
</dbReference>
<organism evidence="2 3">
    <name type="scientific">Penicillium expansum</name>
    <name type="common">Blue mold rot fungus</name>
    <dbReference type="NCBI Taxonomy" id="27334"/>
    <lineage>
        <taxon>Eukaryota</taxon>
        <taxon>Fungi</taxon>
        <taxon>Dikarya</taxon>
        <taxon>Ascomycota</taxon>
        <taxon>Pezizomycotina</taxon>
        <taxon>Eurotiomycetes</taxon>
        <taxon>Eurotiomycetidae</taxon>
        <taxon>Eurotiales</taxon>
        <taxon>Aspergillaceae</taxon>
        <taxon>Penicillium</taxon>
    </lineage>
</organism>
<dbReference type="VEuPathDB" id="FungiDB:PEXP_087260"/>
<dbReference type="GeneID" id="27674243"/>
<proteinExistence type="predicted"/>
<gene>
    <name evidence="2" type="ORF">PEX2_015480</name>
</gene>
<dbReference type="OrthoDB" id="4357337at2759"/>
<keyword evidence="1" id="KW-0812">Transmembrane</keyword>
<evidence type="ECO:0000256" key="1">
    <source>
        <dbReference type="SAM" id="Phobius"/>
    </source>
</evidence>
<reference evidence="2 3" key="1">
    <citation type="journal article" date="2015" name="Mol. Plant Microbe Interact.">
        <title>Genome, transcriptome, and functional analyses of Penicillium expansum provide new insights into secondary metabolism and pathogenicity.</title>
        <authorList>
            <person name="Ballester A.R."/>
            <person name="Marcet-Houben M."/>
            <person name="Levin E."/>
            <person name="Sela N."/>
            <person name="Selma-Lazaro C."/>
            <person name="Carmona L."/>
            <person name="Wisniewski M."/>
            <person name="Droby S."/>
            <person name="Gonzalez-Candelas L."/>
            <person name="Gabaldon T."/>
        </authorList>
    </citation>
    <scope>NUCLEOTIDE SEQUENCE [LARGE SCALE GENOMIC DNA]</scope>
    <source>
        <strain evidence="2 3">MD-8</strain>
    </source>
</reference>
<name>A0A0A2K406_PENEN</name>
<sequence>MTAFEFMRLFITLVLLLIIGFIFVASYQFSSPILPTMTTDPDTTTLVSSVVDKHCKVQLVVYLFENAPQIVNTFGWLWIRFYIAYRFVDFVIDEIVGPIAVFLAKKTHRAFCRYWFANNPK</sequence>
<dbReference type="HOGENOM" id="CLU_2038844_0_0_1"/>
<keyword evidence="1" id="KW-0472">Membrane</keyword>